<reference evidence="2 3" key="1">
    <citation type="submission" date="2019-02" db="EMBL/GenBank/DDBJ databases">
        <title>Deep-cultivation of Planctomycetes and their phenomic and genomic characterization uncovers novel biology.</title>
        <authorList>
            <person name="Wiegand S."/>
            <person name="Jogler M."/>
            <person name="Boedeker C."/>
            <person name="Pinto D."/>
            <person name="Vollmers J."/>
            <person name="Rivas-Marin E."/>
            <person name="Kohn T."/>
            <person name="Peeters S.H."/>
            <person name="Heuer A."/>
            <person name="Rast P."/>
            <person name="Oberbeckmann S."/>
            <person name="Bunk B."/>
            <person name="Jeske O."/>
            <person name="Meyerdierks A."/>
            <person name="Storesund J.E."/>
            <person name="Kallscheuer N."/>
            <person name="Luecker S."/>
            <person name="Lage O.M."/>
            <person name="Pohl T."/>
            <person name="Merkel B.J."/>
            <person name="Hornburger P."/>
            <person name="Mueller R.-W."/>
            <person name="Bruemmer F."/>
            <person name="Labrenz M."/>
            <person name="Spormann A.M."/>
            <person name="Op den Camp H."/>
            <person name="Overmann J."/>
            <person name="Amann R."/>
            <person name="Jetten M.S.M."/>
            <person name="Mascher T."/>
            <person name="Medema M.H."/>
            <person name="Devos D.P."/>
            <person name="Kaster A.-K."/>
            <person name="Ovreas L."/>
            <person name="Rohde M."/>
            <person name="Galperin M.Y."/>
            <person name="Jogler C."/>
        </authorList>
    </citation>
    <scope>NUCLEOTIDE SEQUENCE [LARGE SCALE GENOMIC DNA]</scope>
    <source>
        <strain evidence="2 3">Pla163</strain>
    </source>
</reference>
<dbReference type="AlphaFoldDB" id="A0A518D0P4"/>
<keyword evidence="3" id="KW-1185">Reference proteome</keyword>
<evidence type="ECO:0000256" key="1">
    <source>
        <dbReference type="SAM" id="MobiDB-lite"/>
    </source>
</evidence>
<feature type="region of interest" description="Disordered" evidence="1">
    <location>
        <begin position="198"/>
        <end position="219"/>
    </location>
</feature>
<protein>
    <recommendedName>
        <fullName evidence="4">Tetratricopeptide repeat protein</fullName>
    </recommendedName>
</protein>
<organism evidence="2 3">
    <name type="scientific">Rohdeia mirabilis</name>
    <dbReference type="NCBI Taxonomy" id="2528008"/>
    <lineage>
        <taxon>Bacteria</taxon>
        <taxon>Pseudomonadati</taxon>
        <taxon>Planctomycetota</taxon>
        <taxon>Planctomycetia</taxon>
        <taxon>Planctomycetia incertae sedis</taxon>
        <taxon>Rohdeia</taxon>
    </lineage>
</organism>
<accession>A0A518D0P4</accession>
<gene>
    <name evidence="2" type="ORF">Pla163_21810</name>
</gene>
<proteinExistence type="predicted"/>
<evidence type="ECO:0000313" key="2">
    <source>
        <dbReference type="EMBL" id="QDU85056.1"/>
    </source>
</evidence>
<sequence length="269" mass="28246">MSRAAKVPSWAQRGTLLALLVLTGCAQRGAVLDLHARGAAELEAGRATAASALLEQALDLVAPERRSDHLDLLHDRALAALRADELATAESVARELVAADDRARVADGWLVIGAVRARRADRARAQAEGPEAEPFAFDAAIALANEAQAAFASAVLVRGGWSAAARNVERMAARSERWTRERDAAEPAASVVAADGTPNVQLVPTDDGSGTAPATGEDAATDTARAPLGALGDDELAQLLEALVRAEQDKLDARAQRRRSTGTDVEKDW</sequence>
<dbReference type="EMBL" id="CP036290">
    <property type="protein sequence ID" value="QDU85056.1"/>
    <property type="molecule type" value="Genomic_DNA"/>
</dbReference>
<dbReference type="RefSeq" id="WP_145187698.1">
    <property type="nucleotide sequence ID" value="NZ_CP036290.1"/>
</dbReference>
<evidence type="ECO:0000313" key="3">
    <source>
        <dbReference type="Proteomes" id="UP000319342"/>
    </source>
</evidence>
<evidence type="ECO:0008006" key="4">
    <source>
        <dbReference type="Google" id="ProtNLM"/>
    </source>
</evidence>
<dbReference type="PROSITE" id="PS51257">
    <property type="entry name" value="PROKAR_LIPOPROTEIN"/>
    <property type="match status" value="1"/>
</dbReference>
<dbReference type="InterPro" id="IPR011990">
    <property type="entry name" value="TPR-like_helical_dom_sf"/>
</dbReference>
<dbReference type="Proteomes" id="UP000319342">
    <property type="component" value="Chromosome"/>
</dbReference>
<feature type="region of interest" description="Disordered" evidence="1">
    <location>
        <begin position="250"/>
        <end position="269"/>
    </location>
</feature>
<name>A0A518D0P4_9BACT</name>
<dbReference type="SUPFAM" id="SSF48452">
    <property type="entry name" value="TPR-like"/>
    <property type="match status" value="1"/>
</dbReference>